<gene>
    <name evidence="1" type="ORF">PADG_11718</name>
</gene>
<proteinExistence type="predicted"/>
<keyword evidence="2" id="KW-1185">Reference proteome</keyword>
<reference evidence="1 2" key="1">
    <citation type="journal article" date="2011" name="PLoS Genet.">
        <title>Comparative genomic analysis of human fungal pathogens causing paracoccidioidomycosis.</title>
        <authorList>
            <person name="Desjardins C.A."/>
            <person name="Champion M.D."/>
            <person name="Holder J.W."/>
            <person name="Muszewska A."/>
            <person name="Goldberg J."/>
            <person name="Bailao A.M."/>
            <person name="Brigido M.M."/>
            <person name="Ferreira M.E."/>
            <person name="Garcia A.M."/>
            <person name="Grynberg M."/>
            <person name="Gujja S."/>
            <person name="Heiman D.I."/>
            <person name="Henn M.R."/>
            <person name="Kodira C.D."/>
            <person name="Leon-Narvaez H."/>
            <person name="Longo L.V."/>
            <person name="Ma L.J."/>
            <person name="Malavazi I."/>
            <person name="Matsuo A.L."/>
            <person name="Morais F.V."/>
            <person name="Pereira M."/>
            <person name="Rodriguez-Brito S."/>
            <person name="Sakthikumar S."/>
            <person name="Salem-Izacc S.M."/>
            <person name="Sykes S.M."/>
            <person name="Teixeira M.M."/>
            <person name="Vallejo M.C."/>
            <person name="Walter M.E."/>
            <person name="Yandava C."/>
            <person name="Young S."/>
            <person name="Zeng Q."/>
            <person name="Zucker J."/>
            <person name="Felipe M.S."/>
            <person name="Goldman G.H."/>
            <person name="Haas B.J."/>
            <person name="McEwen J.G."/>
            <person name="Nino-Vega G."/>
            <person name="Puccia R."/>
            <person name="San-Blas G."/>
            <person name="Soares C.M."/>
            <person name="Birren B.W."/>
            <person name="Cuomo C.A."/>
        </authorList>
    </citation>
    <scope>NUCLEOTIDE SEQUENCE [LARGE SCALE GENOMIC DNA]</scope>
    <source>
        <strain evidence="1 2">Pb18</strain>
    </source>
</reference>
<sequence>MTNIGRFDARSRNIVLTSWAIAAWGQKDIRPYQNSVPRFDVGIYSVRSFGLLLWPIGNNFSPLSIVISQETGKSRISHSRPWTTFHSALRGPEEYQVCPDTTKTSKMRGASRPSRHHQGHSYLETISCGNQFGIQDQPS</sequence>
<organism evidence="1 2">
    <name type="scientific">Paracoccidioides brasiliensis (strain Pb18)</name>
    <dbReference type="NCBI Taxonomy" id="502780"/>
    <lineage>
        <taxon>Eukaryota</taxon>
        <taxon>Fungi</taxon>
        <taxon>Dikarya</taxon>
        <taxon>Ascomycota</taxon>
        <taxon>Pezizomycotina</taxon>
        <taxon>Eurotiomycetes</taxon>
        <taxon>Eurotiomycetidae</taxon>
        <taxon>Onygenales</taxon>
        <taxon>Ajellomycetaceae</taxon>
        <taxon>Paracoccidioides</taxon>
    </lineage>
</organism>
<dbReference type="RefSeq" id="XP_010759946.1">
    <property type="nucleotide sequence ID" value="XM_010761644.1"/>
</dbReference>
<dbReference type="Proteomes" id="UP000001628">
    <property type="component" value="Unassembled WGS sequence"/>
</dbReference>
<evidence type="ECO:0000313" key="1">
    <source>
        <dbReference type="EMBL" id="KGM92180.1"/>
    </source>
</evidence>
<evidence type="ECO:0000313" key="2">
    <source>
        <dbReference type="Proteomes" id="UP000001628"/>
    </source>
</evidence>
<dbReference type="AlphaFoldDB" id="A0A0A0HXT5"/>
<dbReference type="VEuPathDB" id="FungiDB:PADG_11718"/>
<dbReference type="HOGENOM" id="CLU_1845704_0_0_1"/>
<dbReference type="KEGG" id="pbn:PADG_11718"/>
<dbReference type="EMBL" id="KN275960">
    <property type="protein sequence ID" value="KGM92180.1"/>
    <property type="molecule type" value="Genomic_DNA"/>
</dbReference>
<accession>A0A0A0HXT5</accession>
<dbReference type="GeneID" id="22587615"/>
<dbReference type="InParanoid" id="A0A0A0HXT5"/>
<name>A0A0A0HXT5_PARBD</name>
<protein>
    <submittedName>
        <fullName evidence="1">Uncharacterized protein</fullName>
    </submittedName>
</protein>